<dbReference type="EMBL" id="BGPR01125528">
    <property type="protein sequence ID" value="GBN32402.1"/>
    <property type="molecule type" value="Genomic_DNA"/>
</dbReference>
<evidence type="ECO:0000313" key="1">
    <source>
        <dbReference type="EMBL" id="GBN32402.1"/>
    </source>
</evidence>
<name>A0A4Y2N0M2_ARAVE</name>
<keyword evidence="2" id="KW-1185">Reference proteome</keyword>
<sequence>KKHAVSSGQPPNNLSLNPVVLQAHPSEKRLLLVVRDQPGSNSYQVEEAVRSNAPSDVDGDSADAAWEDVQGLQDFRSHNDYTLRLICRPLRRPDEFQEGPKVVTPRRTDWLVKNKMRRLETPAAAAGGTVHLRSPRPNFFFLLKSRWTTKHP</sequence>
<comment type="caution">
    <text evidence="1">The sequence shown here is derived from an EMBL/GenBank/DDBJ whole genome shotgun (WGS) entry which is preliminary data.</text>
</comment>
<dbReference type="AlphaFoldDB" id="A0A4Y2N0M2"/>
<organism evidence="1 2">
    <name type="scientific">Araneus ventricosus</name>
    <name type="common">Orbweaver spider</name>
    <name type="synonym">Epeira ventricosa</name>
    <dbReference type="NCBI Taxonomy" id="182803"/>
    <lineage>
        <taxon>Eukaryota</taxon>
        <taxon>Metazoa</taxon>
        <taxon>Ecdysozoa</taxon>
        <taxon>Arthropoda</taxon>
        <taxon>Chelicerata</taxon>
        <taxon>Arachnida</taxon>
        <taxon>Araneae</taxon>
        <taxon>Araneomorphae</taxon>
        <taxon>Entelegynae</taxon>
        <taxon>Araneoidea</taxon>
        <taxon>Araneidae</taxon>
        <taxon>Araneus</taxon>
    </lineage>
</organism>
<gene>
    <name evidence="1" type="ORF">AVEN_62572_1</name>
</gene>
<feature type="non-terminal residue" evidence="1">
    <location>
        <position position="1"/>
    </location>
</feature>
<protein>
    <submittedName>
        <fullName evidence="1">Uncharacterized protein</fullName>
    </submittedName>
</protein>
<evidence type="ECO:0000313" key="2">
    <source>
        <dbReference type="Proteomes" id="UP000499080"/>
    </source>
</evidence>
<accession>A0A4Y2N0M2</accession>
<proteinExistence type="predicted"/>
<dbReference type="Proteomes" id="UP000499080">
    <property type="component" value="Unassembled WGS sequence"/>
</dbReference>
<reference evidence="1 2" key="1">
    <citation type="journal article" date="2019" name="Sci. Rep.">
        <title>Orb-weaving spider Araneus ventricosus genome elucidates the spidroin gene catalogue.</title>
        <authorList>
            <person name="Kono N."/>
            <person name="Nakamura H."/>
            <person name="Ohtoshi R."/>
            <person name="Moran D.A.P."/>
            <person name="Shinohara A."/>
            <person name="Yoshida Y."/>
            <person name="Fujiwara M."/>
            <person name="Mori M."/>
            <person name="Tomita M."/>
            <person name="Arakawa K."/>
        </authorList>
    </citation>
    <scope>NUCLEOTIDE SEQUENCE [LARGE SCALE GENOMIC DNA]</scope>
</reference>